<dbReference type="RefSeq" id="WP_235050005.1">
    <property type="nucleotide sequence ID" value="NZ_JAKFHA010000001.1"/>
</dbReference>
<dbReference type="PANTHER" id="PTHR34309:SF1">
    <property type="entry name" value="PROTEIN GLCG"/>
    <property type="match status" value="1"/>
</dbReference>
<dbReference type="PANTHER" id="PTHR34309">
    <property type="entry name" value="SLR1406 PROTEIN"/>
    <property type="match status" value="1"/>
</dbReference>
<dbReference type="InterPro" id="IPR038084">
    <property type="entry name" value="PduO/GlcC-like_sf"/>
</dbReference>
<sequence>MDDMDDMDGMDDTAAGGRGPLMVRQVALAEAREMCDAALAEAAARGLAVSVAVVDGGGNLVAFARMDGAEIAGPELAVAKAYTAVANSCATHELTEAAAPGGGLYGIHAASGGRYVVFGGGVPLRWGGRIVGGVGVSGAPDADDDIACAQAAADAWA</sequence>
<dbReference type="AlphaFoldDB" id="A0AA41PV69"/>
<dbReference type="Proteomes" id="UP001165378">
    <property type="component" value="Unassembled WGS sequence"/>
</dbReference>
<name>A0AA41PV69_9ACTN</name>
<dbReference type="InterPro" id="IPR005624">
    <property type="entry name" value="PduO/GlcC-like"/>
</dbReference>
<dbReference type="InterPro" id="IPR052517">
    <property type="entry name" value="GlcG_carb_metab_protein"/>
</dbReference>
<organism evidence="1 2">
    <name type="scientific">Yinghuangia soli</name>
    <dbReference type="NCBI Taxonomy" id="2908204"/>
    <lineage>
        <taxon>Bacteria</taxon>
        <taxon>Bacillati</taxon>
        <taxon>Actinomycetota</taxon>
        <taxon>Actinomycetes</taxon>
        <taxon>Kitasatosporales</taxon>
        <taxon>Streptomycetaceae</taxon>
        <taxon>Yinghuangia</taxon>
    </lineage>
</organism>
<evidence type="ECO:0000313" key="2">
    <source>
        <dbReference type="Proteomes" id="UP001165378"/>
    </source>
</evidence>
<dbReference type="SUPFAM" id="SSF143744">
    <property type="entry name" value="GlcG-like"/>
    <property type="match status" value="1"/>
</dbReference>
<accession>A0AA41PV69</accession>
<dbReference type="EMBL" id="JAKFHA010000001">
    <property type="protein sequence ID" value="MCF2525935.1"/>
    <property type="molecule type" value="Genomic_DNA"/>
</dbReference>
<reference evidence="1" key="1">
    <citation type="submission" date="2022-01" db="EMBL/GenBank/DDBJ databases">
        <title>Genome-Based Taxonomic Classification of the Phylum Actinobacteria.</title>
        <authorList>
            <person name="Gao Y."/>
        </authorList>
    </citation>
    <scope>NUCLEOTIDE SEQUENCE</scope>
    <source>
        <strain evidence="1">KLBMP 8922</strain>
    </source>
</reference>
<dbReference type="Pfam" id="PF03928">
    <property type="entry name" value="HbpS-like"/>
    <property type="match status" value="1"/>
</dbReference>
<protein>
    <submittedName>
        <fullName evidence="1">Heme-binding protein</fullName>
    </submittedName>
</protein>
<keyword evidence="2" id="KW-1185">Reference proteome</keyword>
<gene>
    <name evidence="1" type="ORF">LZ495_01680</name>
</gene>
<evidence type="ECO:0000313" key="1">
    <source>
        <dbReference type="EMBL" id="MCF2525935.1"/>
    </source>
</evidence>
<dbReference type="Gene3D" id="3.30.450.150">
    <property type="entry name" value="Haem-degrading domain"/>
    <property type="match status" value="1"/>
</dbReference>
<comment type="caution">
    <text evidence="1">The sequence shown here is derived from an EMBL/GenBank/DDBJ whole genome shotgun (WGS) entry which is preliminary data.</text>
</comment>
<proteinExistence type="predicted"/>